<dbReference type="AlphaFoldDB" id="A0A1I7Z1Y9"/>
<organism evidence="1 2">
    <name type="scientific">Steinernema glaseri</name>
    <dbReference type="NCBI Taxonomy" id="37863"/>
    <lineage>
        <taxon>Eukaryota</taxon>
        <taxon>Metazoa</taxon>
        <taxon>Ecdysozoa</taxon>
        <taxon>Nematoda</taxon>
        <taxon>Chromadorea</taxon>
        <taxon>Rhabditida</taxon>
        <taxon>Tylenchina</taxon>
        <taxon>Panagrolaimomorpha</taxon>
        <taxon>Strongyloidoidea</taxon>
        <taxon>Steinernematidae</taxon>
        <taxon>Steinernema</taxon>
    </lineage>
</organism>
<accession>A0A1I7Z1Y9</accession>
<protein>
    <submittedName>
        <fullName evidence="2">Uncharacterized protein</fullName>
    </submittedName>
</protein>
<reference evidence="2" key="1">
    <citation type="submission" date="2016-11" db="UniProtKB">
        <authorList>
            <consortium name="WormBaseParasite"/>
        </authorList>
    </citation>
    <scope>IDENTIFICATION</scope>
</reference>
<evidence type="ECO:0000313" key="2">
    <source>
        <dbReference type="WBParaSite" id="L893_g220.t1"/>
    </source>
</evidence>
<proteinExistence type="predicted"/>
<name>A0A1I7Z1Y9_9BILA</name>
<dbReference type="WBParaSite" id="L893_g220.t1">
    <property type="protein sequence ID" value="L893_g220.t1"/>
    <property type="gene ID" value="L893_g220"/>
</dbReference>
<sequence>MNDARNNRSYGIGNGTVLVYSLICSTIHRYENTFHNHFGIAENFGSSEEVADADGLAEELGIIGLLNLHRDPTFAQNDTTPNASFLYSASALRALTSAFGFTEHLSASANLFRA</sequence>
<evidence type="ECO:0000313" key="1">
    <source>
        <dbReference type="Proteomes" id="UP000095287"/>
    </source>
</evidence>
<dbReference type="Proteomes" id="UP000095287">
    <property type="component" value="Unplaced"/>
</dbReference>
<keyword evidence="1" id="KW-1185">Reference proteome</keyword>